<keyword evidence="3" id="KW-1185">Reference proteome</keyword>
<dbReference type="EMBL" id="JAUCMV010000005">
    <property type="protein sequence ID" value="KAK0395278.1"/>
    <property type="molecule type" value="Genomic_DNA"/>
</dbReference>
<dbReference type="AlphaFoldDB" id="A0AA39M7B3"/>
<accession>A0AA39M7B3</accession>
<sequence length="77" mass="8956">MRATVYSESERRVQNAKEKLSLYLAQLEEGEDPDLDILVRYCRHQAFNCAKKSVSILARNDENDMFQTDADFNIELV</sequence>
<dbReference type="Proteomes" id="UP001175271">
    <property type="component" value="Unassembled WGS sequence"/>
</dbReference>
<dbReference type="EMBL" id="JAUCMV010000001">
    <property type="protein sequence ID" value="KAK0423169.1"/>
    <property type="molecule type" value="Genomic_DNA"/>
</dbReference>
<protein>
    <submittedName>
        <fullName evidence="2">Uncharacterized protein</fullName>
    </submittedName>
</protein>
<evidence type="ECO:0000313" key="3">
    <source>
        <dbReference type="Proteomes" id="UP001175271"/>
    </source>
</evidence>
<name>A0AA39M7B3_9BILA</name>
<gene>
    <name evidence="1" type="ORF">QR680_001200</name>
    <name evidence="2" type="ORF">QR680_008009</name>
</gene>
<evidence type="ECO:0000313" key="1">
    <source>
        <dbReference type="EMBL" id="KAK0395278.1"/>
    </source>
</evidence>
<organism evidence="2 3">
    <name type="scientific">Steinernema hermaphroditum</name>
    <dbReference type="NCBI Taxonomy" id="289476"/>
    <lineage>
        <taxon>Eukaryota</taxon>
        <taxon>Metazoa</taxon>
        <taxon>Ecdysozoa</taxon>
        <taxon>Nematoda</taxon>
        <taxon>Chromadorea</taxon>
        <taxon>Rhabditida</taxon>
        <taxon>Tylenchina</taxon>
        <taxon>Panagrolaimomorpha</taxon>
        <taxon>Strongyloidoidea</taxon>
        <taxon>Steinernematidae</taxon>
        <taxon>Steinernema</taxon>
    </lineage>
</organism>
<proteinExistence type="predicted"/>
<reference evidence="2" key="1">
    <citation type="submission" date="2023-06" db="EMBL/GenBank/DDBJ databases">
        <title>Genomic analysis of the entomopathogenic nematode Steinernema hermaphroditum.</title>
        <authorList>
            <person name="Schwarz E.M."/>
            <person name="Heppert J.K."/>
            <person name="Baniya A."/>
            <person name="Schwartz H.T."/>
            <person name="Tan C.-H."/>
            <person name="Antoshechkin I."/>
            <person name="Sternberg P.W."/>
            <person name="Goodrich-Blair H."/>
            <person name="Dillman A.R."/>
        </authorList>
    </citation>
    <scope>NUCLEOTIDE SEQUENCE</scope>
    <source>
        <strain evidence="2">PS9179</strain>
        <tissue evidence="2">Whole animal</tissue>
    </source>
</reference>
<comment type="caution">
    <text evidence="2">The sequence shown here is derived from an EMBL/GenBank/DDBJ whole genome shotgun (WGS) entry which is preliminary data.</text>
</comment>
<evidence type="ECO:0000313" key="2">
    <source>
        <dbReference type="EMBL" id="KAK0423169.1"/>
    </source>
</evidence>